<accession>A0A6U2MHA9</accession>
<reference evidence="2" key="1">
    <citation type="submission" date="2021-01" db="EMBL/GenBank/DDBJ databases">
        <authorList>
            <person name="Corre E."/>
            <person name="Pelletier E."/>
            <person name="Niang G."/>
            <person name="Scheremetjew M."/>
            <person name="Finn R."/>
            <person name="Kale V."/>
            <person name="Holt S."/>
            <person name="Cochrane G."/>
            <person name="Meng A."/>
            <person name="Brown T."/>
            <person name="Cohen L."/>
        </authorList>
    </citation>
    <scope>NUCLEOTIDE SEQUENCE</scope>
    <source>
        <strain evidence="2">B650</strain>
    </source>
</reference>
<organism evidence="2">
    <name type="scientific">Leptocylindrus danicus</name>
    <dbReference type="NCBI Taxonomy" id="163516"/>
    <lineage>
        <taxon>Eukaryota</taxon>
        <taxon>Sar</taxon>
        <taxon>Stramenopiles</taxon>
        <taxon>Ochrophyta</taxon>
        <taxon>Bacillariophyta</taxon>
        <taxon>Coscinodiscophyceae</taxon>
        <taxon>Chaetocerotophycidae</taxon>
        <taxon>Leptocylindrales</taxon>
        <taxon>Leptocylindraceae</taxon>
        <taxon>Leptocylindrus</taxon>
    </lineage>
</organism>
<evidence type="ECO:0000313" key="2">
    <source>
        <dbReference type="EMBL" id="CAD9563634.1"/>
    </source>
</evidence>
<gene>
    <name evidence="1" type="ORF">LDAN0321_LOCUS4087</name>
    <name evidence="2" type="ORF">LDAN0321_LOCUS4088</name>
</gene>
<dbReference type="EMBL" id="HBGY01006662">
    <property type="protein sequence ID" value="CAD9563634.1"/>
    <property type="molecule type" value="Transcribed_RNA"/>
</dbReference>
<sequence>MRSHRNTTNKHRRVYEPLLLRRSSMFGVLQRITVRSAEPMPKINAHGASKLQRAIKSAHSNQSKALQTILMDRDVQDLLRFIPMSSQIPATSHEPGLREALGHGWMVNGSSYAKSTRSGRHSLSIQAALDTYRQMADLEASFCIIPDDILMNILRRSSRSIASSECKELLNSMLLGGPNDSQDLYLSMIENSNPVQMEIANGGPGGSGCIFCVLQYTFPVQILRVTEEDEDACPSLCNESSTHSSIDRDYSSSNPTLLDSGLNLYVNATFLETELLVFDAVVSDCFTFFGDGRMESFRKMKIVLKSTCSSSDQK</sequence>
<proteinExistence type="predicted"/>
<dbReference type="AlphaFoldDB" id="A0A6U2MHA9"/>
<name>A0A6U2MHA9_9STRA</name>
<evidence type="ECO:0000313" key="1">
    <source>
        <dbReference type="EMBL" id="CAD9563633.1"/>
    </source>
</evidence>
<dbReference type="EMBL" id="HBGY01006661">
    <property type="protein sequence ID" value="CAD9563633.1"/>
    <property type="molecule type" value="Transcribed_RNA"/>
</dbReference>
<protein>
    <submittedName>
        <fullName evidence="2">Uncharacterized protein</fullName>
    </submittedName>
</protein>